<dbReference type="EMBL" id="NCXO01000057">
    <property type="protein sequence ID" value="OSC27776.1"/>
    <property type="molecule type" value="Genomic_DNA"/>
</dbReference>
<gene>
    <name evidence="1" type="ORF">B8W67_18005</name>
</gene>
<comment type="caution">
    <text evidence="1">The sequence shown here is derived from an EMBL/GenBank/DDBJ whole genome shotgun (WGS) entry which is preliminary data.</text>
</comment>
<evidence type="ECO:0000313" key="1">
    <source>
        <dbReference type="EMBL" id="OSC27776.1"/>
    </source>
</evidence>
<organism evidence="1 2">
    <name type="scientific">Mycolicibacillus koreensis</name>
    <dbReference type="NCBI Taxonomy" id="1069220"/>
    <lineage>
        <taxon>Bacteria</taxon>
        <taxon>Bacillati</taxon>
        <taxon>Actinomycetota</taxon>
        <taxon>Actinomycetes</taxon>
        <taxon>Mycobacteriales</taxon>
        <taxon>Mycobacteriaceae</taxon>
        <taxon>Mycolicibacillus</taxon>
    </lineage>
</organism>
<evidence type="ECO:0000313" key="2">
    <source>
        <dbReference type="Proteomes" id="UP000193577"/>
    </source>
</evidence>
<name>A0AA91SQ67_9MYCO</name>
<protein>
    <submittedName>
        <fullName evidence="1">Uncharacterized protein</fullName>
    </submittedName>
</protein>
<accession>A0AA91SQ67</accession>
<proteinExistence type="predicted"/>
<keyword evidence="2" id="KW-1185">Reference proteome</keyword>
<reference evidence="1 2" key="1">
    <citation type="submission" date="2017-04" db="EMBL/GenBank/DDBJ databases">
        <title>The new phylogeny of genus Mycobacterium.</title>
        <authorList>
            <person name="Tortoli E."/>
            <person name="Trovato A."/>
            <person name="Cirillo D.M."/>
        </authorList>
    </citation>
    <scope>NUCLEOTIDE SEQUENCE [LARGE SCALE GENOMIC DNA]</scope>
    <source>
        <strain evidence="1 2">KCTC 19819</strain>
    </source>
</reference>
<dbReference type="AlphaFoldDB" id="A0AA91SQ67"/>
<sequence>MVDFRRVLVARTVACERALMARMTVSRRPLFAALRRIAERVGPLPLPAARGEFAAAQLEILRELAIAWHDDGKALLVALAPLFDEAAMKDVWLELRRSGPNLMKTEAVRRARPAAVRPELRVVAAVRR</sequence>
<dbReference type="Proteomes" id="UP000193577">
    <property type="component" value="Unassembled WGS sequence"/>
</dbReference>